<feature type="transmembrane region" description="Helical" evidence="8">
    <location>
        <begin position="141"/>
        <end position="159"/>
    </location>
</feature>
<dbReference type="GO" id="GO:0009847">
    <property type="term" value="P:spore germination"/>
    <property type="evidence" value="ECO:0007669"/>
    <property type="project" value="InterPro"/>
</dbReference>
<gene>
    <name evidence="9" type="ORF">IDH41_10895</name>
</gene>
<proteinExistence type="inferred from homology"/>
<dbReference type="PANTHER" id="PTHR34975:SF2">
    <property type="entry name" value="SPORE GERMINATION PROTEIN A2"/>
    <property type="match status" value="1"/>
</dbReference>
<feature type="transmembrane region" description="Helical" evidence="8">
    <location>
        <begin position="332"/>
        <end position="355"/>
    </location>
</feature>
<keyword evidence="6 8" id="KW-1133">Transmembrane helix</keyword>
<feature type="transmembrane region" description="Helical" evidence="8">
    <location>
        <begin position="77"/>
        <end position="98"/>
    </location>
</feature>
<evidence type="ECO:0000256" key="8">
    <source>
        <dbReference type="SAM" id="Phobius"/>
    </source>
</evidence>
<dbReference type="GO" id="GO:0016020">
    <property type="term" value="C:membrane"/>
    <property type="evidence" value="ECO:0007669"/>
    <property type="project" value="UniProtKB-SubCell"/>
</dbReference>
<comment type="caution">
    <text evidence="9">The sequence shown here is derived from an EMBL/GenBank/DDBJ whole genome shotgun (WGS) entry which is preliminary data.</text>
</comment>
<dbReference type="AlphaFoldDB" id="A0A927H605"/>
<keyword evidence="10" id="KW-1185">Reference proteome</keyword>
<dbReference type="Gene3D" id="1.20.1740.10">
    <property type="entry name" value="Amino acid/polyamine transporter I"/>
    <property type="match status" value="1"/>
</dbReference>
<dbReference type="EMBL" id="JACXIY010000013">
    <property type="protein sequence ID" value="MBD2869088.1"/>
    <property type="molecule type" value="Genomic_DNA"/>
</dbReference>
<evidence type="ECO:0000256" key="5">
    <source>
        <dbReference type="ARBA" id="ARBA00022692"/>
    </source>
</evidence>
<feature type="transmembrane region" description="Helical" evidence="8">
    <location>
        <begin position="37"/>
        <end position="57"/>
    </location>
</feature>
<comment type="similarity">
    <text evidence="2">Belongs to the amino acid-polyamine-organocation (APC) superfamily. Spore germination protein (SGP) (TC 2.A.3.9) family.</text>
</comment>
<organism evidence="9 10">
    <name type="scientific">Paenibacillus arenilitoris</name>
    <dbReference type="NCBI Taxonomy" id="2772299"/>
    <lineage>
        <taxon>Bacteria</taxon>
        <taxon>Bacillati</taxon>
        <taxon>Bacillota</taxon>
        <taxon>Bacilli</taxon>
        <taxon>Bacillales</taxon>
        <taxon>Paenibacillaceae</taxon>
        <taxon>Paenibacillus</taxon>
    </lineage>
</organism>
<comment type="subcellular location">
    <subcellularLocation>
        <location evidence="1">Membrane</location>
        <topology evidence="1">Multi-pass membrane protein</topology>
    </subcellularLocation>
</comment>
<evidence type="ECO:0000256" key="3">
    <source>
        <dbReference type="ARBA" id="ARBA00022448"/>
    </source>
</evidence>
<keyword evidence="5 8" id="KW-0812">Transmembrane</keyword>
<feature type="transmembrane region" description="Helical" evidence="8">
    <location>
        <begin position="260"/>
        <end position="282"/>
    </location>
</feature>
<dbReference type="InterPro" id="IPR004761">
    <property type="entry name" value="Spore_GerAB"/>
</dbReference>
<dbReference type="Pfam" id="PF03845">
    <property type="entry name" value="Spore_permease"/>
    <property type="match status" value="1"/>
</dbReference>
<dbReference type="Proteomes" id="UP000632125">
    <property type="component" value="Unassembled WGS sequence"/>
</dbReference>
<dbReference type="NCBIfam" id="TIGR00912">
    <property type="entry name" value="2A0309"/>
    <property type="match status" value="1"/>
</dbReference>
<keyword evidence="3" id="KW-0813">Transport</keyword>
<keyword evidence="7 8" id="KW-0472">Membrane</keyword>
<protein>
    <submittedName>
        <fullName evidence="9">Endospore germination permease</fullName>
    </submittedName>
</protein>
<evidence type="ECO:0000256" key="2">
    <source>
        <dbReference type="ARBA" id="ARBA00007998"/>
    </source>
</evidence>
<keyword evidence="4" id="KW-0309">Germination</keyword>
<sequence length="361" mass="40357">MRLTISQFFWTIATMEITMNIWLTISPTITLVGQDAWIAMLIGGMIGTGVTYAASRIGAHHPGKSLIGLSEDLFGEWLGKAVSLYYLLGWYSVTIIILRAMAEFIQLILFSRTSAVVLSAIMVVTMIYITHRGGITAIGRFSQIVGPLFFLVILITFILNSPNINLQHLLPVYADHGFAAIMGAAVPHASFLSESILIMILIPFLQSRKATRPAIIAVIVSSLFVTVATALVIMTFGPHFSGKFINPYFNMVRFISVLEFIQNMDVWVIFVWLLCVFVKLSLYLFITSHATAELLRIKEWRKVVWYLGGIYLLVSALPPNIVTVITDYYEKMWIPLIFWPNMIVLPSIMLAISLAKKRAGG</sequence>
<evidence type="ECO:0000256" key="7">
    <source>
        <dbReference type="ARBA" id="ARBA00023136"/>
    </source>
</evidence>
<feature type="transmembrane region" description="Helical" evidence="8">
    <location>
        <begin position="104"/>
        <end position="129"/>
    </location>
</feature>
<feature type="transmembrane region" description="Helical" evidence="8">
    <location>
        <begin position="303"/>
        <end position="326"/>
    </location>
</feature>
<evidence type="ECO:0000256" key="4">
    <source>
        <dbReference type="ARBA" id="ARBA00022544"/>
    </source>
</evidence>
<feature type="transmembrane region" description="Helical" evidence="8">
    <location>
        <begin position="7"/>
        <end position="25"/>
    </location>
</feature>
<dbReference type="PANTHER" id="PTHR34975">
    <property type="entry name" value="SPORE GERMINATION PROTEIN A2"/>
    <property type="match status" value="1"/>
</dbReference>
<evidence type="ECO:0000313" key="10">
    <source>
        <dbReference type="Proteomes" id="UP000632125"/>
    </source>
</evidence>
<feature type="transmembrane region" description="Helical" evidence="8">
    <location>
        <begin position="179"/>
        <end position="202"/>
    </location>
</feature>
<dbReference type="RefSeq" id="WP_190860895.1">
    <property type="nucleotide sequence ID" value="NZ_JACXIY010000013.1"/>
</dbReference>
<evidence type="ECO:0000256" key="6">
    <source>
        <dbReference type="ARBA" id="ARBA00022989"/>
    </source>
</evidence>
<name>A0A927H605_9BACL</name>
<feature type="transmembrane region" description="Helical" evidence="8">
    <location>
        <begin position="214"/>
        <end position="240"/>
    </location>
</feature>
<reference evidence="9" key="1">
    <citation type="submission" date="2020-09" db="EMBL/GenBank/DDBJ databases">
        <title>A novel bacterium of genus Paenibacillus, isolated from South China Sea.</title>
        <authorList>
            <person name="Huang H."/>
            <person name="Mo K."/>
            <person name="Hu Y."/>
        </authorList>
    </citation>
    <scope>NUCLEOTIDE SEQUENCE</scope>
    <source>
        <strain evidence="9">IB182493</strain>
    </source>
</reference>
<accession>A0A927H605</accession>
<evidence type="ECO:0000313" key="9">
    <source>
        <dbReference type="EMBL" id="MBD2869088.1"/>
    </source>
</evidence>
<evidence type="ECO:0000256" key="1">
    <source>
        <dbReference type="ARBA" id="ARBA00004141"/>
    </source>
</evidence>